<dbReference type="EMBL" id="GBRH01266867">
    <property type="protein sequence ID" value="JAD31028.1"/>
    <property type="molecule type" value="Transcribed_RNA"/>
</dbReference>
<name>A0A0A8Z014_ARUDO</name>
<evidence type="ECO:0000313" key="1">
    <source>
        <dbReference type="EMBL" id="JAD31028.1"/>
    </source>
</evidence>
<protein>
    <submittedName>
        <fullName evidence="1">Uncharacterized protein</fullName>
    </submittedName>
</protein>
<proteinExistence type="predicted"/>
<sequence>MTTGQQCLMACFTVGSCSSYHSTMLSGRKQKVKGFST</sequence>
<reference evidence="1" key="1">
    <citation type="submission" date="2014-09" db="EMBL/GenBank/DDBJ databases">
        <authorList>
            <person name="Magalhaes I.L.F."/>
            <person name="Oliveira U."/>
            <person name="Santos F.R."/>
            <person name="Vidigal T.H.D.A."/>
            <person name="Brescovit A.D."/>
            <person name="Santos A.J."/>
        </authorList>
    </citation>
    <scope>NUCLEOTIDE SEQUENCE</scope>
    <source>
        <tissue evidence="1">Shoot tissue taken approximately 20 cm above the soil surface</tissue>
    </source>
</reference>
<accession>A0A0A8Z014</accession>
<organism evidence="1">
    <name type="scientific">Arundo donax</name>
    <name type="common">Giant reed</name>
    <name type="synonym">Donax arundinaceus</name>
    <dbReference type="NCBI Taxonomy" id="35708"/>
    <lineage>
        <taxon>Eukaryota</taxon>
        <taxon>Viridiplantae</taxon>
        <taxon>Streptophyta</taxon>
        <taxon>Embryophyta</taxon>
        <taxon>Tracheophyta</taxon>
        <taxon>Spermatophyta</taxon>
        <taxon>Magnoliopsida</taxon>
        <taxon>Liliopsida</taxon>
        <taxon>Poales</taxon>
        <taxon>Poaceae</taxon>
        <taxon>PACMAD clade</taxon>
        <taxon>Arundinoideae</taxon>
        <taxon>Arundineae</taxon>
        <taxon>Arundo</taxon>
    </lineage>
</organism>
<reference evidence="1" key="2">
    <citation type="journal article" date="2015" name="Data Brief">
        <title>Shoot transcriptome of the giant reed, Arundo donax.</title>
        <authorList>
            <person name="Barrero R.A."/>
            <person name="Guerrero F.D."/>
            <person name="Moolhuijzen P."/>
            <person name="Goolsby J.A."/>
            <person name="Tidwell J."/>
            <person name="Bellgard S.E."/>
            <person name="Bellgard M.I."/>
        </authorList>
    </citation>
    <scope>NUCLEOTIDE SEQUENCE</scope>
    <source>
        <tissue evidence="1">Shoot tissue taken approximately 20 cm above the soil surface</tissue>
    </source>
</reference>
<dbReference type="AlphaFoldDB" id="A0A0A8Z014"/>